<evidence type="ECO:0000313" key="3">
    <source>
        <dbReference type="EMBL" id="MBM6947400.1"/>
    </source>
</evidence>
<evidence type="ECO:0000313" key="4">
    <source>
        <dbReference type="Proteomes" id="UP000705508"/>
    </source>
</evidence>
<keyword evidence="2" id="KW-0472">Membrane</keyword>
<gene>
    <name evidence="3" type="ORF">H6A20_01810</name>
</gene>
<reference evidence="3" key="1">
    <citation type="submission" date="2020-08" db="EMBL/GenBank/DDBJ databases">
        <authorList>
            <person name="Cejkova D."/>
            <person name="Kubasova T."/>
            <person name="Jahodarova E."/>
            <person name="Rychlik I."/>
        </authorList>
    </citation>
    <scope>NUCLEOTIDE SEQUENCE</scope>
    <source>
        <strain evidence="3">An582</strain>
    </source>
</reference>
<feature type="transmembrane region" description="Helical" evidence="2">
    <location>
        <begin position="21"/>
        <end position="39"/>
    </location>
</feature>
<keyword evidence="2" id="KW-1133">Transmembrane helix</keyword>
<proteinExistence type="predicted"/>
<accession>A0A938X8F6</accession>
<feature type="compositionally biased region" description="Basic and acidic residues" evidence="1">
    <location>
        <begin position="104"/>
        <end position="113"/>
    </location>
</feature>
<feature type="region of interest" description="Disordered" evidence="1">
    <location>
        <begin position="102"/>
        <end position="155"/>
    </location>
</feature>
<dbReference type="AlphaFoldDB" id="A0A938X8F6"/>
<keyword evidence="2" id="KW-0812">Transmembrane</keyword>
<comment type="caution">
    <text evidence="3">The sequence shown here is derived from an EMBL/GenBank/DDBJ whole genome shotgun (WGS) entry which is preliminary data.</text>
</comment>
<dbReference type="RefSeq" id="WP_204905454.1">
    <property type="nucleotide sequence ID" value="NZ_JACJKS010000002.1"/>
</dbReference>
<evidence type="ECO:0000256" key="1">
    <source>
        <dbReference type="SAM" id="MobiDB-lite"/>
    </source>
</evidence>
<protein>
    <submittedName>
        <fullName evidence="3">Stage III sporulation protein AG</fullName>
    </submittedName>
</protein>
<reference evidence="3" key="2">
    <citation type="journal article" date="2021" name="Sci. Rep.">
        <title>The distribution of antibiotic resistance genes in chicken gut microbiota commensals.</title>
        <authorList>
            <person name="Juricova H."/>
            <person name="Matiasovicova J."/>
            <person name="Kubasova T."/>
            <person name="Cejkova D."/>
            <person name="Rychlik I."/>
        </authorList>
    </citation>
    <scope>NUCLEOTIDE SEQUENCE</scope>
    <source>
        <strain evidence="3">An582</strain>
    </source>
</reference>
<dbReference type="EMBL" id="JACJKS010000002">
    <property type="protein sequence ID" value="MBM6947400.1"/>
    <property type="molecule type" value="Genomic_DNA"/>
</dbReference>
<sequence length="204" mass="21485">MWKISELKSSRIRALLKKDRLLIALLSGILLLVVTWPAGEEQEEAGLTGYGADAAAGTAGSAGGSGASAAYAADLERRLEEVLSQTEGVGRTEVMVTLQSTAEKVVEKDRESESESVEETDSQGGTRTTVKSRSGSSTVYGEGESTARDGGPYVTKELSPAVEGVVVLAQGGSSPETVRDITEAVQALFHVDTHKIKVMKLKES</sequence>
<organism evidence="3 4">
    <name type="scientific">Mordavella massiliensis</name>
    <dbReference type="NCBI Taxonomy" id="1871024"/>
    <lineage>
        <taxon>Bacteria</taxon>
        <taxon>Bacillati</taxon>
        <taxon>Bacillota</taxon>
        <taxon>Clostridia</taxon>
        <taxon>Eubacteriales</taxon>
        <taxon>Clostridiaceae</taxon>
        <taxon>Mordavella</taxon>
    </lineage>
</organism>
<name>A0A938X8F6_9CLOT</name>
<dbReference type="Proteomes" id="UP000705508">
    <property type="component" value="Unassembled WGS sequence"/>
</dbReference>
<evidence type="ECO:0000256" key="2">
    <source>
        <dbReference type="SAM" id="Phobius"/>
    </source>
</evidence>
<feature type="compositionally biased region" description="Polar residues" evidence="1">
    <location>
        <begin position="122"/>
        <end position="139"/>
    </location>
</feature>